<organism evidence="2">
    <name type="scientific">candidate division WOR-3 bacterium</name>
    <dbReference type="NCBI Taxonomy" id="2052148"/>
    <lineage>
        <taxon>Bacteria</taxon>
        <taxon>Bacteria division WOR-3</taxon>
    </lineage>
</organism>
<feature type="transmembrane region" description="Helical" evidence="1">
    <location>
        <begin position="226"/>
        <end position="244"/>
    </location>
</feature>
<accession>A0A7C4XU65</accession>
<feature type="transmembrane region" description="Helical" evidence="1">
    <location>
        <begin position="142"/>
        <end position="167"/>
    </location>
</feature>
<dbReference type="AlphaFoldDB" id="A0A7C4XU65"/>
<evidence type="ECO:0000256" key="1">
    <source>
        <dbReference type="SAM" id="Phobius"/>
    </source>
</evidence>
<dbReference type="PANTHER" id="PTHR43229">
    <property type="entry name" value="NODULATION PROTEIN J"/>
    <property type="match status" value="1"/>
</dbReference>
<dbReference type="PANTHER" id="PTHR43229:SF2">
    <property type="entry name" value="NODULATION PROTEIN J"/>
    <property type="match status" value="1"/>
</dbReference>
<feature type="transmembrane region" description="Helical" evidence="1">
    <location>
        <begin position="174"/>
        <end position="190"/>
    </location>
</feature>
<evidence type="ECO:0000313" key="2">
    <source>
        <dbReference type="EMBL" id="HGV97299.1"/>
    </source>
</evidence>
<comment type="caution">
    <text evidence="2">The sequence shown here is derived from an EMBL/GenBank/DDBJ whole genome shotgun (WGS) entry which is preliminary data.</text>
</comment>
<feature type="transmembrane region" description="Helical" evidence="1">
    <location>
        <begin position="105"/>
        <end position="130"/>
    </location>
</feature>
<proteinExistence type="predicted"/>
<sequence length="260" mass="29671">MRNRHLALFWGIFRKEWIELKRYPFNTISGVITVYLIFLLFFFGYNFLGGNLLSGAKTLEAFIVGFFIWTYAVGAYSVLAWGITQEARSGTLEQLYMTPLGYDTVAIYSAIASLFWNLAWVVPILSLMMITTGRFLHFDLITLIPLLILTIACGYGIGFIIAGLGLIFKKIQSFFQILQFIFVGFIALPVEKYPLFKLLPFTLGAKLIGKNMINKISIFQMNWADLLILLFVAFFYFALGFTIFKLCERVAKDKGLLGHY</sequence>
<reference evidence="2" key="1">
    <citation type="journal article" date="2020" name="mSystems">
        <title>Genome- and Community-Level Interaction Insights into Carbon Utilization and Element Cycling Functions of Hydrothermarchaeota in Hydrothermal Sediment.</title>
        <authorList>
            <person name="Zhou Z."/>
            <person name="Liu Y."/>
            <person name="Xu W."/>
            <person name="Pan J."/>
            <person name="Luo Z.H."/>
            <person name="Li M."/>
        </authorList>
    </citation>
    <scope>NUCLEOTIDE SEQUENCE [LARGE SCALE GENOMIC DNA]</scope>
    <source>
        <strain evidence="2">SpSt-774</strain>
    </source>
</reference>
<keyword evidence="1" id="KW-0812">Transmembrane</keyword>
<feature type="transmembrane region" description="Helical" evidence="1">
    <location>
        <begin position="63"/>
        <end position="84"/>
    </location>
</feature>
<protein>
    <submittedName>
        <fullName evidence="2">ABC transporter permease</fullName>
    </submittedName>
</protein>
<name>A0A7C4XU65_UNCW3</name>
<dbReference type="InterPro" id="IPR051784">
    <property type="entry name" value="Nod_factor_ABC_transporter"/>
</dbReference>
<gene>
    <name evidence="2" type="ORF">ENV60_03255</name>
</gene>
<dbReference type="EMBL" id="DTGZ01000060">
    <property type="protein sequence ID" value="HGV97299.1"/>
    <property type="molecule type" value="Genomic_DNA"/>
</dbReference>
<keyword evidence="1" id="KW-1133">Transmembrane helix</keyword>
<keyword evidence="1" id="KW-0472">Membrane</keyword>
<feature type="transmembrane region" description="Helical" evidence="1">
    <location>
        <begin position="23"/>
        <end position="43"/>
    </location>
</feature>